<name>A0A7K1TEU4_9BACT</name>
<evidence type="ECO:0000313" key="2">
    <source>
        <dbReference type="Proteomes" id="UP000441336"/>
    </source>
</evidence>
<dbReference type="AlphaFoldDB" id="A0A7K1TEU4"/>
<reference evidence="1 2" key="1">
    <citation type="submission" date="2019-12" db="EMBL/GenBank/DDBJ databases">
        <title>Hymenobacter sp. HMF4947 Genome sequencing and assembly.</title>
        <authorList>
            <person name="Kang H."/>
            <person name="Cha I."/>
            <person name="Kim H."/>
            <person name="Joh K."/>
        </authorList>
    </citation>
    <scope>NUCLEOTIDE SEQUENCE [LARGE SCALE GENOMIC DNA]</scope>
    <source>
        <strain evidence="1 2">HMF4947</strain>
    </source>
</reference>
<comment type="caution">
    <text evidence="1">The sequence shown here is derived from an EMBL/GenBank/DDBJ whole genome shotgun (WGS) entry which is preliminary data.</text>
</comment>
<evidence type="ECO:0000313" key="1">
    <source>
        <dbReference type="EMBL" id="MVN76925.1"/>
    </source>
</evidence>
<protein>
    <submittedName>
        <fullName evidence="1">Uncharacterized protein</fullName>
    </submittedName>
</protein>
<proteinExistence type="predicted"/>
<keyword evidence="2" id="KW-1185">Reference proteome</keyword>
<accession>A0A7K1TEU4</accession>
<dbReference type="Proteomes" id="UP000441336">
    <property type="component" value="Unassembled WGS sequence"/>
</dbReference>
<organism evidence="1 2">
    <name type="scientific">Hymenobacter ginkgonis</name>
    <dbReference type="NCBI Taxonomy" id="2682976"/>
    <lineage>
        <taxon>Bacteria</taxon>
        <taxon>Pseudomonadati</taxon>
        <taxon>Bacteroidota</taxon>
        <taxon>Cytophagia</taxon>
        <taxon>Cytophagales</taxon>
        <taxon>Hymenobacteraceae</taxon>
        <taxon>Hymenobacter</taxon>
    </lineage>
</organism>
<gene>
    <name evidence="1" type="ORF">GO988_11375</name>
</gene>
<dbReference type="RefSeq" id="WP_157565301.1">
    <property type="nucleotide sequence ID" value="NZ_WQKZ01000002.1"/>
</dbReference>
<sequence length="98" mass="11030">MGVTCVLLDVLPVRLDLAAGPPPPDAVLLVQGNGRVYLVTSQAADRGWVYEDIYELLRVVHREQWLRKRGPVYLRPENAESFWKADLLPLDAADFVSK</sequence>
<dbReference type="EMBL" id="WQKZ01000002">
    <property type="protein sequence ID" value="MVN76925.1"/>
    <property type="molecule type" value="Genomic_DNA"/>
</dbReference>